<name>W6V0R7_ECHGR</name>
<dbReference type="CTD" id="36336142"/>
<dbReference type="PROSITE" id="PS50090">
    <property type="entry name" value="MYB_LIKE"/>
    <property type="match status" value="1"/>
</dbReference>
<feature type="transmembrane region" description="Helical" evidence="2">
    <location>
        <begin position="675"/>
        <end position="697"/>
    </location>
</feature>
<dbReference type="Gene3D" id="1.10.10.60">
    <property type="entry name" value="Homeodomain-like"/>
    <property type="match status" value="1"/>
</dbReference>
<evidence type="ECO:0000256" key="2">
    <source>
        <dbReference type="SAM" id="Phobius"/>
    </source>
</evidence>
<evidence type="ECO:0000313" key="4">
    <source>
        <dbReference type="EMBL" id="EUB64477.1"/>
    </source>
</evidence>
<feature type="compositionally biased region" description="Basic and acidic residues" evidence="1">
    <location>
        <begin position="1"/>
        <end position="10"/>
    </location>
</feature>
<gene>
    <name evidence="4" type="ORF">EGR_00427</name>
</gene>
<proteinExistence type="predicted"/>
<feature type="compositionally biased region" description="Polar residues" evidence="1">
    <location>
        <begin position="29"/>
        <end position="44"/>
    </location>
</feature>
<keyword evidence="2" id="KW-0812">Transmembrane</keyword>
<dbReference type="RefSeq" id="XP_024355673.1">
    <property type="nucleotide sequence ID" value="XM_024489676.1"/>
</dbReference>
<dbReference type="InterPro" id="IPR044822">
    <property type="entry name" value="Myb_DNA-bind_4"/>
</dbReference>
<dbReference type="EMBL" id="APAU02000002">
    <property type="protein sequence ID" value="EUB64477.1"/>
    <property type="molecule type" value="Genomic_DNA"/>
</dbReference>
<dbReference type="Pfam" id="PF13837">
    <property type="entry name" value="Myb_DNA-bind_4"/>
    <property type="match status" value="1"/>
</dbReference>
<feature type="region of interest" description="Disordered" evidence="1">
    <location>
        <begin position="1"/>
        <end position="81"/>
    </location>
</feature>
<organism evidence="4 5">
    <name type="scientific">Echinococcus granulosus</name>
    <name type="common">Hydatid tapeworm</name>
    <dbReference type="NCBI Taxonomy" id="6210"/>
    <lineage>
        <taxon>Eukaryota</taxon>
        <taxon>Metazoa</taxon>
        <taxon>Spiralia</taxon>
        <taxon>Lophotrochozoa</taxon>
        <taxon>Platyhelminthes</taxon>
        <taxon>Cestoda</taxon>
        <taxon>Eucestoda</taxon>
        <taxon>Cyclophyllidea</taxon>
        <taxon>Taeniidae</taxon>
        <taxon>Echinococcus</taxon>
        <taxon>Echinococcus granulosus group</taxon>
    </lineage>
</organism>
<evidence type="ECO:0000256" key="1">
    <source>
        <dbReference type="SAM" id="MobiDB-lite"/>
    </source>
</evidence>
<comment type="caution">
    <text evidence="4">The sequence shown here is derived from an EMBL/GenBank/DDBJ whole genome shotgun (WGS) entry which is preliminary data.</text>
</comment>
<reference evidence="4 5" key="1">
    <citation type="journal article" date="2013" name="Nat. Genet.">
        <title>The genome of the hydatid tapeworm Echinococcus granulosus.</title>
        <authorList>
            <person name="Zheng H."/>
            <person name="Zhang W."/>
            <person name="Zhang L."/>
            <person name="Zhang Z."/>
            <person name="Li J."/>
            <person name="Lu G."/>
            <person name="Zhu Y."/>
            <person name="Wang Y."/>
            <person name="Huang Y."/>
            <person name="Liu J."/>
            <person name="Kang H."/>
            <person name="Chen J."/>
            <person name="Wang L."/>
            <person name="Chen A."/>
            <person name="Yu S."/>
            <person name="Gao Z."/>
            <person name="Jin L."/>
            <person name="Gu W."/>
            <person name="Wang Z."/>
            <person name="Zhao L."/>
            <person name="Shi B."/>
            <person name="Wen H."/>
            <person name="Lin R."/>
            <person name="Jones M.K."/>
            <person name="Brejova B."/>
            <person name="Vinar T."/>
            <person name="Zhao G."/>
            <person name="McManus D.P."/>
            <person name="Chen Z."/>
            <person name="Zhou Y."/>
            <person name="Wang S."/>
        </authorList>
    </citation>
    <scope>NUCLEOTIDE SEQUENCE [LARGE SCALE GENOMIC DNA]</scope>
</reference>
<keyword evidence="5" id="KW-1185">Reference proteome</keyword>
<sequence length="709" mass="76550">MDEFPCKSSEKSSPSFPEDADYDEEQLPVYNQSESHENPPSTDSPIDKMSSDVTLVADEEDDEMEGMKPLASNLDSPKPNIDMGDKKVHWTTRHVQLLLNRVEEHLNEFNVQKKHKAVWQAIGAEMEPYGFTTEHCYNKWKNLRRDVRLLVNNPSKVVRNAAILRQVARLILVIYPNVDASTMQVCDRSGIKSLPATPGGQGCANKTATIDVHYSGFNSPHGKLSNGTSPRPNNSLYAAAGPVNVHSTPSSVEKSFCGAAKSGTVPATALFVDSLCNGDKVQNMFNQGSRPEPDSTGPFQFPFNQTAAALFFQSQLFSDLVKQQQLKNQMDSKSQDQAHDLSAAQNGASNTFSILQQALSSPPCNDLNALSVITTNLLNSMAGLTPQVNESECPNTSSNNGNSNIIMNSTNTNPLLGLFPNIPLSLLERFAPNSCEITEIIESLRAEDDAQFRVADIMSDAAEQLRRACQRRQAALSKLLDLIKRQANGGGSAGAAPSCIPCCACTHSLSSMCSESISVHLLAEALRQRGGGVCKGTASPPLGNLCDQGGERSDTISTPNMTATPLLGVTHRRGNLSAFDGGLPLSHGLGLTCTCHDFWLELLDWTDEVKRLTGFFELGHQTTNAPILHCRSRSRSTSSRVARTDACIQNTHRPLHESLACEQRTPMIHHPSSSLSVVVADLAAVAVAVAAAVVMVAERGALYASAIPT</sequence>
<evidence type="ECO:0000259" key="3">
    <source>
        <dbReference type="PROSITE" id="PS50090"/>
    </source>
</evidence>
<dbReference type="InterPro" id="IPR001005">
    <property type="entry name" value="SANT/Myb"/>
</dbReference>
<evidence type="ECO:0000313" key="5">
    <source>
        <dbReference type="Proteomes" id="UP000019149"/>
    </source>
</evidence>
<keyword evidence="2" id="KW-1133">Transmembrane helix</keyword>
<protein>
    <recommendedName>
        <fullName evidence="3">Myb-like domain-containing protein</fullName>
    </recommendedName>
</protein>
<accession>W6V0R7</accession>
<feature type="domain" description="Myb-like" evidence="3">
    <location>
        <begin position="82"/>
        <end position="144"/>
    </location>
</feature>
<dbReference type="KEGG" id="egl:EGR_00427"/>
<keyword evidence="2" id="KW-0472">Membrane</keyword>
<dbReference type="GeneID" id="36336142"/>
<dbReference type="OrthoDB" id="676304at2759"/>
<dbReference type="AlphaFoldDB" id="W6V0R7"/>
<dbReference type="OMA" id="EHCYNKW"/>
<dbReference type="Proteomes" id="UP000019149">
    <property type="component" value="Unassembled WGS sequence"/>
</dbReference>